<dbReference type="GO" id="GO:0008061">
    <property type="term" value="F:chitin binding"/>
    <property type="evidence" value="ECO:0007669"/>
    <property type="project" value="InterPro"/>
</dbReference>
<feature type="region of interest" description="Disordered" evidence="1">
    <location>
        <begin position="1405"/>
        <end position="1448"/>
    </location>
</feature>
<dbReference type="SUPFAM" id="SSF57625">
    <property type="entry name" value="Invertebrate chitin-binding proteins"/>
    <property type="match status" value="1"/>
</dbReference>
<dbReference type="InterPro" id="IPR036508">
    <property type="entry name" value="Chitin-bd_dom_sf"/>
</dbReference>
<feature type="region of interest" description="Disordered" evidence="1">
    <location>
        <begin position="559"/>
        <end position="599"/>
    </location>
</feature>
<feature type="compositionally biased region" description="Acidic residues" evidence="1">
    <location>
        <begin position="1271"/>
        <end position="1282"/>
    </location>
</feature>
<organism evidence="3 4">
    <name type="scientific">Tigriopus californicus</name>
    <name type="common">Marine copepod</name>
    <dbReference type="NCBI Taxonomy" id="6832"/>
    <lineage>
        <taxon>Eukaryota</taxon>
        <taxon>Metazoa</taxon>
        <taxon>Ecdysozoa</taxon>
        <taxon>Arthropoda</taxon>
        <taxon>Crustacea</taxon>
        <taxon>Multicrustacea</taxon>
        <taxon>Hexanauplia</taxon>
        <taxon>Copepoda</taxon>
        <taxon>Harpacticoida</taxon>
        <taxon>Harpacticidae</taxon>
        <taxon>Tigriopus</taxon>
    </lineage>
</organism>
<feature type="compositionally biased region" description="Low complexity" evidence="1">
    <location>
        <begin position="846"/>
        <end position="882"/>
    </location>
</feature>
<proteinExistence type="predicted"/>
<feature type="region of interest" description="Disordered" evidence="1">
    <location>
        <begin position="1180"/>
        <end position="1393"/>
    </location>
</feature>
<feature type="compositionally biased region" description="Polar residues" evidence="1">
    <location>
        <begin position="390"/>
        <end position="402"/>
    </location>
</feature>
<feature type="compositionally biased region" description="Basic residues" evidence="1">
    <location>
        <begin position="1228"/>
        <end position="1240"/>
    </location>
</feature>
<dbReference type="OMA" id="NIHANRN"/>
<protein>
    <recommendedName>
        <fullName evidence="2">Chitin-binding type-2 domain-containing protein</fullName>
    </recommendedName>
</protein>
<feature type="region of interest" description="Disordered" evidence="1">
    <location>
        <begin position="480"/>
        <end position="523"/>
    </location>
</feature>
<dbReference type="SMART" id="SM00494">
    <property type="entry name" value="ChtBD2"/>
    <property type="match status" value="1"/>
</dbReference>
<dbReference type="GO" id="GO:0005576">
    <property type="term" value="C:extracellular region"/>
    <property type="evidence" value="ECO:0007669"/>
    <property type="project" value="InterPro"/>
</dbReference>
<feature type="compositionally biased region" description="Polar residues" evidence="1">
    <location>
        <begin position="926"/>
        <end position="942"/>
    </location>
</feature>
<feature type="compositionally biased region" description="Polar residues" evidence="1">
    <location>
        <begin position="1405"/>
        <end position="1430"/>
    </location>
</feature>
<dbReference type="EMBL" id="VCGU01000009">
    <property type="protein sequence ID" value="TRY70645.1"/>
    <property type="molecule type" value="Genomic_DNA"/>
</dbReference>
<dbReference type="InterPro" id="IPR052976">
    <property type="entry name" value="Scoloptoxin-like"/>
</dbReference>
<feature type="compositionally biased region" description="Polar residues" evidence="1">
    <location>
        <begin position="1302"/>
        <end position="1325"/>
    </location>
</feature>
<feature type="region of interest" description="Disordered" evidence="1">
    <location>
        <begin position="354"/>
        <end position="402"/>
    </location>
</feature>
<feature type="compositionally biased region" description="Polar residues" evidence="1">
    <location>
        <begin position="156"/>
        <end position="179"/>
    </location>
</feature>
<keyword evidence="4" id="KW-1185">Reference proteome</keyword>
<dbReference type="PANTHER" id="PTHR22933">
    <property type="entry name" value="FI18007P1-RELATED"/>
    <property type="match status" value="1"/>
</dbReference>
<feature type="region of interest" description="Disordered" evidence="1">
    <location>
        <begin position="156"/>
        <end position="248"/>
    </location>
</feature>
<evidence type="ECO:0000313" key="4">
    <source>
        <dbReference type="Proteomes" id="UP000318571"/>
    </source>
</evidence>
<accession>A0A553NYZ8</accession>
<name>A0A553NYZ8_TIGCA</name>
<dbReference type="PROSITE" id="PS50940">
    <property type="entry name" value="CHIT_BIND_II"/>
    <property type="match status" value="1"/>
</dbReference>
<dbReference type="Proteomes" id="UP000318571">
    <property type="component" value="Chromosome 9"/>
</dbReference>
<evidence type="ECO:0000256" key="1">
    <source>
        <dbReference type="SAM" id="MobiDB-lite"/>
    </source>
</evidence>
<dbReference type="InterPro" id="IPR002557">
    <property type="entry name" value="Chitin-bd_dom"/>
</dbReference>
<feature type="domain" description="Chitin-binding type-2" evidence="2">
    <location>
        <begin position="30"/>
        <end position="93"/>
    </location>
</feature>
<feature type="compositionally biased region" description="Polar residues" evidence="1">
    <location>
        <begin position="1333"/>
        <end position="1349"/>
    </location>
</feature>
<dbReference type="Gene3D" id="2.170.140.10">
    <property type="entry name" value="Chitin binding domain"/>
    <property type="match status" value="1"/>
</dbReference>
<reference evidence="3 4" key="1">
    <citation type="journal article" date="2018" name="Nat. Ecol. Evol.">
        <title>Genomic signatures of mitonuclear coevolution across populations of Tigriopus californicus.</title>
        <authorList>
            <person name="Barreto F.S."/>
            <person name="Watson E.T."/>
            <person name="Lima T.G."/>
            <person name="Willett C.S."/>
            <person name="Edmands S."/>
            <person name="Li W."/>
            <person name="Burton R.S."/>
        </authorList>
    </citation>
    <scope>NUCLEOTIDE SEQUENCE [LARGE SCALE GENOMIC DNA]</scope>
    <source>
        <strain evidence="3 4">San Diego</strain>
    </source>
</reference>
<gene>
    <name evidence="3" type="ORF">TCAL_05940</name>
</gene>
<evidence type="ECO:0000313" key="3">
    <source>
        <dbReference type="EMBL" id="TRY70645.1"/>
    </source>
</evidence>
<dbReference type="PANTHER" id="PTHR22933:SF43">
    <property type="entry name" value="LP10131P"/>
    <property type="match status" value="1"/>
</dbReference>
<feature type="region of interest" description="Disordered" evidence="1">
    <location>
        <begin position="926"/>
        <end position="971"/>
    </location>
</feature>
<comment type="caution">
    <text evidence="3">The sequence shown here is derived from an EMBL/GenBank/DDBJ whole genome shotgun (WGS) entry which is preliminary data.</text>
</comment>
<feature type="non-terminal residue" evidence="3">
    <location>
        <position position="1"/>
    </location>
</feature>
<feature type="compositionally biased region" description="Low complexity" evidence="1">
    <location>
        <begin position="1371"/>
        <end position="1393"/>
    </location>
</feature>
<feature type="compositionally biased region" description="Polar residues" evidence="1">
    <location>
        <begin position="962"/>
        <end position="971"/>
    </location>
</feature>
<evidence type="ECO:0000259" key="2">
    <source>
        <dbReference type="PROSITE" id="PS50940"/>
    </source>
</evidence>
<sequence>GFLWLSLCISTTETQKRPPNYSPDNIPETSFTCKNKITGGYYADPEAECQLFHVCLQIDIHEFRDFKFLCPNDTVFDQQNLVCTNWFEVDCQQSVLLFTNDFGQKQQPSTQPEAQDTLYEDAYGEDNYDYYEYEEENTRFTTPNQQNEANHFLANSSPVLTGNRDSGRGQNTRITSNNGFQGGLDYDEDEDVSTRPFGPRHKQPLTPKRPPFLSPTTTAIPIGVTKTTRRPPRVKSNIHANRNNGNRFRHKNRNKVTIDTNNFETNQGFDTVDEINNFNSHVNDNQGPVVRPDGRPPRVKSNILRGRNRFNESPRNKIGHKVELVDANINFISPIDEDENTNNENVQVEQNTFIGGPEVRPDGRPPRVKSNIRKNNNNKNRFNRKKFGSRQPQDNFSPFNQIPTASPLATIGTTKSPFDGFGPTVNPGFGPISQGTRGPSSVAPFEPTVTDSFAPSGFQAFRPTTPNSFFPSSSLAPSTSRPFFSPTPGPKVHPFSTKPRKERPQFVSTTFRPPSISSTARPLSISSTARPLSISSTFGPVVASTGRAPTISSTIEPAFEASTPEPSQGNRFVQERPRNGFPSFPRARPPGSPPRVKSNVLLRQRGGAKRFRGQGGGRQAIVRKRPRVSPKPNIFLESEEPEFVGEIDEFDEEPRTNVNINSPPTRKGNRITGRRRNKNKKTRQELNLLLAQLTPQRGGKSVAGNNGINEIENEVDVTLEPFSDYEDPLVTTLRPRGNNFARPLSVRTTAAPLKVPETKNDDYFYADDFEEDPPFTTVVPPVERTFAPVRSTTFAPVRSTTFAPVSRPTRRSFSLSSRFIPTPSNNNISPVAATSRSIFTPKARPSFSRSSRFTTTTQAPEITSTASITTTTTSSERLISSTEDPKLDSSPPTHGSRPSHLLTKEQLLAHFKGTATIKGLPDFTLTSANKSSSPITHNQPTSLDGRRSRFNPRRRPTPSPHKTLTNEQTTEAALAQEPARITGVASGAILTLPPTTTVEPRLPPIVTYPPRRTPRVKSNLQIAQKNRWQRKKPGQNERLGKKVNVDLSNINFVAPDAVTEKVIDDVTERADDVVTEKAAVPVTKRVPGLAVTAGVRYEEEDVTENPRGISSTTTVQAITSDPIFEEAERDPELIPLRPDGKQPRVKSNIKARLANRGKLFNRNKFSRKVATVPASDQTRFEKSIDASTSSATKLNPDDHLPLVRPDGQTPRVKSDLKAKSRYIGNNGFKRKHPFRHRSRPKFSSSSRRGNKKPLITIRKQIQANNNNNNTDADDTEEDDDTADLSNTTLNTLINGDQKEEAQSSLSVSNSSITDTQKPVTNPSQSSEERRSNDTLNTSASNSRRVSTVLANLIEKHSKKRPDSSQSSLEVTPKPKSTFEPTPSPSSSSGSASTRLFPLLSGQVLNTRALNPTPTTRILNTRADQSSQAATEPTVAVKESQESDPLPNV</sequence>
<feature type="compositionally biased region" description="Polar residues" evidence="1">
    <location>
        <begin position="1284"/>
        <end position="1294"/>
    </location>
</feature>
<dbReference type="Pfam" id="PF01607">
    <property type="entry name" value="CBM_14"/>
    <property type="match status" value="1"/>
</dbReference>
<feature type="compositionally biased region" description="Polar residues" evidence="1">
    <location>
        <begin position="506"/>
        <end position="523"/>
    </location>
</feature>
<feature type="region of interest" description="Disordered" evidence="1">
    <location>
        <begin position="840"/>
        <end position="899"/>
    </location>
</feature>